<evidence type="ECO:0000313" key="8">
    <source>
        <dbReference type="EMBL" id="TGG92557.1"/>
    </source>
</evidence>
<dbReference type="InterPro" id="IPR014025">
    <property type="entry name" value="Glutaredoxin_subgr"/>
</dbReference>
<dbReference type="InterPro" id="IPR004045">
    <property type="entry name" value="Glutathione_S-Trfase_N"/>
</dbReference>
<evidence type="ECO:0000256" key="6">
    <source>
        <dbReference type="RuleBase" id="RU364065"/>
    </source>
</evidence>
<sequence>MAGTPAVVLYTTRICPFCMRAKQLLLSKQVDFEERPVDNAPALRAEMTKKAGSRTVPQIWIGDTHVGGCDELFQLERQQRLDDLLGRTQE</sequence>
<gene>
    <name evidence="8" type="primary">grxC</name>
    <name evidence="8" type="ORF">E4656_12840</name>
</gene>
<dbReference type="InterPro" id="IPR036249">
    <property type="entry name" value="Thioredoxin-like_sf"/>
</dbReference>
<protein>
    <recommendedName>
        <fullName evidence="6">Glutaredoxin</fullName>
    </recommendedName>
</protein>
<dbReference type="CDD" id="cd03418">
    <property type="entry name" value="GRX_GRXb_1_3_like"/>
    <property type="match status" value="1"/>
</dbReference>
<comment type="caution">
    <text evidence="8">The sequence shown here is derived from an EMBL/GenBank/DDBJ whole genome shotgun (WGS) entry which is preliminary data.</text>
</comment>
<evidence type="ECO:0000313" key="9">
    <source>
        <dbReference type="Proteomes" id="UP000297475"/>
    </source>
</evidence>
<organism evidence="8 9">
    <name type="scientific">Natronospirillum operosum</name>
    <dbReference type="NCBI Taxonomy" id="2759953"/>
    <lineage>
        <taxon>Bacteria</taxon>
        <taxon>Pseudomonadati</taxon>
        <taxon>Pseudomonadota</taxon>
        <taxon>Gammaproteobacteria</taxon>
        <taxon>Oceanospirillales</taxon>
        <taxon>Natronospirillaceae</taxon>
        <taxon>Natronospirillum</taxon>
    </lineage>
</organism>
<keyword evidence="6" id="KW-0963">Cytoplasm</keyword>
<dbReference type="PANTHER" id="PTHR45694:SF18">
    <property type="entry name" value="GLUTAREDOXIN-1-RELATED"/>
    <property type="match status" value="1"/>
</dbReference>
<dbReference type="EMBL" id="SRMF01000005">
    <property type="protein sequence ID" value="TGG92557.1"/>
    <property type="molecule type" value="Genomic_DNA"/>
</dbReference>
<evidence type="ECO:0000256" key="5">
    <source>
        <dbReference type="ARBA" id="ARBA00023284"/>
    </source>
</evidence>
<dbReference type="RefSeq" id="WP_135483890.1">
    <property type="nucleotide sequence ID" value="NZ_SRMF01000005.1"/>
</dbReference>
<feature type="domain" description="GST N-terminal" evidence="7">
    <location>
        <begin position="5"/>
        <end position="90"/>
    </location>
</feature>
<accession>A0A4Z0W4W8</accession>
<dbReference type="InterPro" id="IPR002109">
    <property type="entry name" value="Glutaredoxin"/>
</dbReference>
<dbReference type="SUPFAM" id="SSF52833">
    <property type="entry name" value="Thioredoxin-like"/>
    <property type="match status" value="1"/>
</dbReference>
<comment type="function">
    <text evidence="6">Has a glutathione-disulfide oxidoreductase activity in the presence of NADPH and glutathione reductase. Reduces low molecular weight disulfides and proteins.</text>
</comment>
<evidence type="ECO:0000256" key="2">
    <source>
        <dbReference type="ARBA" id="ARBA00022448"/>
    </source>
</evidence>
<keyword evidence="3 6" id="KW-0249">Electron transport</keyword>
<dbReference type="Pfam" id="PF00462">
    <property type="entry name" value="Glutaredoxin"/>
    <property type="match status" value="1"/>
</dbReference>
<dbReference type="PANTHER" id="PTHR45694">
    <property type="entry name" value="GLUTAREDOXIN 2"/>
    <property type="match status" value="1"/>
</dbReference>
<dbReference type="PRINTS" id="PR00160">
    <property type="entry name" value="GLUTAREDOXIN"/>
</dbReference>
<evidence type="ECO:0000256" key="1">
    <source>
        <dbReference type="ARBA" id="ARBA00007787"/>
    </source>
</evidence>
<dbReference type="NCBIfam" id="TIGR02181">
    <property type="entry name" value="GRX_bact"/>
    <property type="match status" value="1"/>
</dbReference>
<name>A0A4Z0W4W8_9GAMM</name>
<dbReference type="GO" id="GO:0034599">
    <property type="term" value="P:cellular response to oxidative stress"/>
    <property type="evidence" value="ECO:0007669"/>
    <property type="project" value="TreeGrafter"/>
</dbReference>
<keyword evidence="2 6" id="KW-0813">Transport</keyword>
<evidence type="ECO:0000256" key="4">
    <source>
        <dbReference type="ARBA" id="ARBA00023157"/>
    </source>
</evidence>
<dbReference type="InterPro" id="IPR011900">
    <property type="entry name" value="GRX_bact"/>
</dbReference>
<dbReference type="OrthoDB" id="9814618at2"/>
<proteinExistence type="inferred from homology"/>
<evidence type="ECO:0000259" key="7">
    <source>
        <dbReference type="PROSITE" id="PS50404"/>
    </source>
</evidence>
<reference evidence="8 9" key="1">
    <citation type="submission" date="2019-04" db="EMBL/GenBank/DDBJ databases">
        <title>Natronospirillum operosus gen. nov., sp. nov., a haloalkaliphilic satellite isolated from decaying biomass of laboratory culture of cyanobacterium Geitlerinema sp. and proposal of Natronospirillaceae fam. nov. and Saccharospirillaceae fam. nov.</title>
        <authorList>
            <person name="Kevbrin V."/>
            <person name="Boltyanskaya Y."/>
            <person name="Koziaeva V."/>
            <person name="Grouzdev D.S."/>
            <person name="Park M."/>
            <person name="Cho J."/>
        </authorList>
    </citation>
    <scope>NUCLEOTIDE SEQUENCE [LARGE SCALE GENOMIC DNA]</scope>
    <source>
        <strain evidence="8 9">G-116</strain>
    </source>
</reference>
<dbReference type="PROSITE" id="PS00195">
    <property type="entry name" value="GLUTAREDOXIN_1"/>
    <property type="match status" value="1"/>
</dbReference>
<keyword evidence="5 6" id="KW-0676">Redox-active center</keyword>
<dbReference type="Proteomes" id="UP000297475">
    <property type="component" value="Unassembled WGS sequence"/>
</dbReference>
<dbReference type="Gene3D" id="3.40.30.10">
    <property type="entry name" value="Glutaredoxin"/>
    <property type="match status" value="1"/>
</dbReference>
<keyword evidence="9" id="KW-1185">Reference proteome</keyword>
<keyword evidence="4" id="KW-1015">Disulfide bond</keyword>
<dbReference type="GO" id="GO:0045454">
    <property type="term" value="P:cell redox homeostasis"/>
    <property type="evidence" value="ECO:0007669"/>
    <property type="project" value="InterPro"/>
</dbReference>
<comment type="similarity">
    <text evidence="1 6">Belongs to the glutaredoxin family.</text>
</comment>
<dbReference type="PROSITE" id="PS50404">
    <property type="entry name" value="GST_NTER"/>
    <property type="match status" value="1"/>
</dbReference>
<dbReference type="InterPro" id="IPR011767">
    <property type="entry name" value="GLR_AS"/>
</dbReference>
<dbReference type="AlphaFoldDB" id="A0A4Z0W4W8"/>
<dbReference type="GO" id="GO:0015038">
    <property type="term" value="F:glutathione disulfide oxidoreductase activity"/>
    <property type="evidence" value="ECO:0007669"/>
    <property type="project" value="UniProtKB-UniRule"/>
</dbReference>
<dbReference type="GO" id="GO:0005737">
    <property type="term" value="C:cytoplasm"/>
    <property type="evidence" value="ECO:0007669"/>
    <property type="project" value="TreeGrafter"/>
</dbReference>
<dbReference type="PROSITE" id="PS51354">
    <property type="entry name" value="GLUTAREDOXIN_2"/>
    <property type="match status" value="1"/>
</dbReference>
<evidence type="ECO:0000256" key="3">
    <source>
        <dbReference type="ARBA" id="ARBA00022982"/>
    </source>
</evidence>